<sequence>MRDRTILSRRSFLGTGAAFALAGCNSTDATGSLASLTPPEKREPSVIAVTTRKPIDGAAEEPWFGAGRSGATRAVRVVFEPLGTSLIGRVAASVTGRWRINRVEALGKNDPIAALVGQTANTDVLVYVHGYNTSFESSVIGVAEIAEGIGFQGTPVAFSWPSRADLLDYGYDRESALWSRDAMQDMLEALAKSPSGGKVHIIAHSMGTLLTLETLRQFWLASGTPDVAARIGAIVFAAPDIDIDLFAASLPRIGPLARHLTVFTSTGDRALAVSRRLAGGVTRVGSAERDRLEQLGVRVVDASGYGWGLIGHDVFISNSDVRAALKRAVERGAQA</sequence>
<evidence type="ECO:0008006" key="4">
    <source>
        <dbReference type="Google" id="ProtNLM"/>
    </source>
</evidence>
<dbReference type="InterPro" id="IPR010297">
    <property type="entry name" value="DUF900_hydrolase"/>
</dbReference>
<dbReference type="InterPro" id="IPR029058">
    <property type="entry name" value="AB_hydrolase_fold"/>
</dbReference>
<keyword evidence="3" id="KW-1185">Reference proteome</keyword>
<dbReference type="PANTHER" id="PTHR36513">
    <property type="entry name" value="ABC TRANSMEMBRANE TYPE-1 DOMAIN-CONTAINING PROTEIN"/>
    <property type="match status" value="1"/>
</dbReference>
<evidence type="ECO:0000313" key="2">
    <source>
        <dbReference type="EMBL" id="GGC73871.1"/>
    </source>
</evidence>
<dbReference type="RefSeq" id="WP_188610500.1">
    <property type="nucleotide sequence ID" value="NZ_BMGG01000006.1"/>
</dbReference>
<comment type="caution">
    <text evidence="2">The sequence shown here is derived from an EMBL/GenBank/DDBJ whole genome shotgun (WGS) entry which is preliminary data.</text>
</comment>
<evidence type="ECO:0000313" key="3">
    <source>
        <dbReference type="Proteomes" id="UP000637002"/>
    </source>
</evidence>
<dbReference type="PIRSF" id="PIRSF033909">
    <property type="entry name" value="UCP033909"/>
    <property type="match status" value="1"/>
</dbReference>
<dbReference type="Gene3D" id="3.40.50.1820">
    <property type="entry name" value="alpha/beta hydrolase"/>
    <property type="match status" value="1"/>
</dbReference>
<dbReference type="InterPro" id="IPR006311">
    <property type="entry name" value="TAT_signal"/>
</dbReference>
<dbReference type="Proteomes" id="UP000637002">
    <property type="component" value="Unassembled WGS sequence"/>
</dbReference>
<name>A0A916XIX7_9HYPH</name>
<keyword evidence="1" id="KW-0732">Signal</keyword>
<evidence type="ECO:0000256" key="1">
    <source>
        <dbReference type="SAM" id="SignalP"/>
    </source>
</evidence>
<dbReference type="Pfam" id="PF05990">
    <property type="entry name" value="DUF900"/>
    <property type="match status" value="1"/>
</dbReference>
<dbReference type="SUPFAM" id="SSF53474">
    <property type="entry name" value="alpha/beta-Hydrolases"/>
    <property type="match status" value="1"/>
</dbReference>
<feature type="signal peptide" evidence="1">
    <location>
        <begin position="1"/>
        <end position="22"/>
    </location>
</feature>
<dbReference type="AlphaFoldDB" id="A0A916XIX7"/>
<dbReference type="PROSITE" id="PS51318">
    <property type="entry name" value="TAT"/>
    <property type="match status" value="1"/>
</dbReference>
<organism evidence="2 3">
    <name type="scientific">Chelatococcus reniformis</name>
    <dbReference type="NCBI Taxonomy" id="1494448"/>
    <lineage>
        <taxon>Bacteria</taxon>
        <taxon>Pseudomonadati</taxon>
        <taxon>Pseudomonadota</taxon>
        <taxon>Alphaproteobacteria</taxon>
        <taxon>Hyphomicrobiales</taxon>
        <taxon>Chelatococcaceae</taxon>
        <taxon>Chelatococcus</taxon>
    </lineage>
</organism>
<accession>A0A916XIX7</accession>
<dbReference type="PROSITE" id="PS51257">
    <property type="entry name" value="PROKAR_LIPOPROTEIN"/>
    <property type="match status" value="1"/>
</dbReference>
<feature type="chain" id="PRO_5036781272" description="Alpha/beta hydrolase" evidence="1">
    <location>
        <begin position="23"/>
        <end position="335"/>
    </location>
</feature>
<dbReference type="EMBL" id="BMGG01000006">
    <property type="protein sequence ID" value="GGC73871.1"/>
    <property type="molecule type" value="Genomic_DNA"/>
</dbReference>
<dbReference type="InterPro" id="IPR014586">
    <property type="entry name" value="UCP033909"/>
</dbReference>
<dbReference type="PANTHER" id="PTHR36513:SF1">
    <property type="entry name" value="TRANSMEMBRANE PROTEIN"/>
    <property type="match status" value="1"/>
</dbReference>
<protein>
    <recommendedName>
        <fullName evidence="4">Alpha/beta hydrolase</fullName>
    </recommendedName>
</protein>
<reference evidence="2" key="2">
    <citation type="submission" date="2020-09" db="EMBL/GenBank/DDBJ databases">
        <authorList>
            <person name="Sun Q."/>
            <person name="Zhou Y."/>
        </authorList>
    </citation>
    <scope>NUCLEOTIDE SEQUENCE</scope>
    <source>
        <strain evidence="2">CGMCC 1.12919</strain>
    </source>
</reference>
<reference evidence="2" key="1">
    <citation type="journal article" date="2014" name="Int. J. Syst. Evol. Microbiol.">
        <title>Complete genome sequence of Corynebacterium casei LMG S-19264T (=DSM 44701T), isolated from a smear-ripened cheese.</title>
        <authorList>
            <consortium name="US DOE Joint Genome Institute (JGI-PGF)"/>
            <person name="Walter F."/>
            <person name="Albersmeier A."/>
            <person name="Kalinowski J."/>
            <person name="Ruckert C."/>
        </authorList>
    </citation>
    <scope>NUCLEOTIDE SEQUENCE</scope>
    <source>
        <strain evidence="2">CGMCC 1.12919</strain>
    </source>
</reference>
<gene>
    <name evidence="2" type="ORF">GCM10010994_35300</name>
</gene>
<proteinExistence type="predicted"/>